<dbReference type="Ensembl" id="ENSGGOT00000053487.1">
    <property type="protein sequence ID" value="ENSGGOP00000033696.1"/>
    <property type="gene ID" value="ENSGGOG00000006052.3"/>
</dbReference>
<sequence length="125" mass="13398">MIPMRESPPTRPCSTPTSKNRETVPKARGGPSQETRTGLCHGTAQTKAFGSAQTVVLLQPHAAVRAWIWNKWKSAGAETLEVHPCEQEGSAEPASLTALPFHPAQAATEFCVCNFSLTDRSAEGP</sequence>
<dbReference type="Proteomes" id="UP000001519">
    <property type="component" value="Chromosome 14"/>
</dbReference>
<dbReference type="EMBL" id="CABD030094143">
    <property type="status" value="NOT_ANNOTATED_CDS"/>
    <property type="molecule type" value="Genomic_DNA"/>
</dbReference>
<accession>A0A2I2YFX0</accession>
<dbReference type="Bgee" id="ENSGGOG00000006052">
    <property type="expression patterns" value="Expressed in testis and 5 other cell types or tissues"/>
</dbReference>
<name>A0A2I2YFX0_GORGO</name>
<dbReference type="EMBL" id="CABD030094138">
    <property type="status" value="NOT_ANNOTATED_CDS"/>
    <property type="molecule type" value="Genomic_DNA"/>
</dbReference>
<evidence type="ECO:0000313" key="3">
    <source>
        <dbReference type="Proteomes" id="UP000001519"/>
    </source>
</evidence>
<dbReference type="EMBL" id="CABD030094140">
    <property type="status" value="NOT_ANNOTATED_CDS"/>
    <property type="molecule type" value="Genomic_DNA"/>
</dbReference>
<keyword evidence="3" id="KW-1185">Reference proteome</keyword>
<proteinExistence type="predicted"/>
<dbReference type="AlphaFoldDB" id="A0A2I2YFX0"/>
<evidence type="ECO:0000256" key="1">
    <source>
        <dbReference type="SAM" id="MobiDB-lite"/>
    </source>
</evidence>
<gene>
    <name evidence="2" type="primary">MOK</name>
</gene>
<protein>
    <submittedName>
        <fullName evidence="2">MOK protein kinase</fullName>
    </submittedName>
</protein>
<reference evidence="2" key="3">
    <citation type="submission" date="2025-08" db="UniProtKB">
        <authorList>
            <consortium name="Ensembl"/>
        </authorList>
    </citation>
    <scope>IDENTIFICATION</scope>
</reference>
<evidence type="ECO:0000313" key="2">
    <source>
        <dbReference type="Ensembl" id="ENSGGOP00000033696.1"/>
    </source>
</evidence>
<reference evidence="2 3" key="2">
    <citation type="journal article" date="2012" name="Nature">
        <title>Insights into hominid evolution from the gorilla genome sequence.</title>
        <authorList>
            <person name="Scally A."/>
            <person name="Dutheil J.Y."/>
            <person name="Hillier L.W."/>
            <person name="Jordan G.E."/>
            <person name="Goodhead I."/>
            <person name="Herrero J."/>
            <person name="Hobolth A."/>
            <person name="Lappalainen T."/>
            <person name="Mailund T."/>
            <person name="Marques-Bonet T."/>
            <person name="McCarthy S."/>
            <person name="Montgomery S.H."/>
            <person name="Schwalie P.C."/>
            <person name="Tang Y.A."/>
            <person name="Ward M.C."/>
            <person name="Xue Y."/>
            <person name="Yngvadottir B."/>
            <person name="Alkan C."/>
            <person name="Andersen L.N."/>
            <person name="Ayub Q."/>
            <person name="Ball E.V."/>
            <person name="Beal K."/>
            <person name="Bradley B.J."/>
            <person name="Chen Y."/>
            <person name="Clee C.M."/>
            <person name="Fitzgerald S."/>
            <person name="Graves T.A."/>
            <person name="Gu Y."/>
            <person name="Heath P."/>
            <person name="Heger A."/>
            <person name="Karakoc E."/>
            <person name="Kolb-Kokocinski A."/>
            <person name="Laird G.K."/>
            <person name="Lunter G."/>
            <person name="Meader S."/>
            <person name="Mort M."/>
            <person name="Mullikin J.C."/>
            <person name="Munch K."/>
            <person name="O'Connor T.D."/>
            <person name="Phillips A.D."/>
            <person name="Prado-Martinez J."/>
            <person name="Rogers A.S."/>
            <person name="Sajjadian S."/>
            <person name="Schmidt D."/>
            <person name="Shaw K."/>
            <person name="Simpson J.T."/>
            <person name="Stenson P.D."/>
            <person name="Turner D.J."/>
            <person name="Vigilant L."/>
            <person name="Vilella A.J."/>
            <person name="Whitener W."/>
            <person name="Zhu B."/>
            <person name="Cooper D.N."/>
            <person name="de Jong P."/>
            <person name="Dermitzakis E.T."/>
            <person name="Eichler E.E."/>
            <person name="Flicek P."/>
            <person name="Goldman N."/>
            <person name="Mundy N.I."/>
            <person name="Ning Z."/>
            <person name="Odom D.T."/>
            <person name="Ponting C.P."/>
            <person name="Quail M.A."/>
            <person name="Ryder O.A."/>
            <person name="Searle S.M."/>
            <person name="Warren W.C."/>
            <person name="Wilson R.K."/>
            <person name="Schierup M.H."/>
            <person name="Rogers J."/>
            <person name="Tyler-Smith C."/>
            <person name="Durbin R."/>
        </authorList>
    </citation>
    <scope>NUCLEOTIDE SEQUENCE [LARGE SCALE GENOMIC DNA]</scope>
</reference>
<reference evidence="2" key="4">
    <citation type="submission" date="2025-09" db="UniProtKB">
        <authorList>
            <consortium name="Ensembl"/>
        </authorList>
    </citation>
    <scope>IDENTIFICATION</scope>
</reference>
<dbReference type="EMBL" id="CABD030094139">
    <property type="status" value="NOT_ANNOTATED_CDS"/>
    <property type="molecule type" value="Genomic_DNA"/>
</dbReference>
<reference evidence="3" key="1">
    <citation type="submission" date="2011-05" db="EMBL/GenBank/DDBJ databases">
        <title>Insights into the evolution of the great apes provided by the gorilla genome.</title>
        <authorList>
            <person name="Scally A."/>
        </authorList>
    </citation>
    <scope>NUCLEOTIDE SEQUENCE [LARGE SCALE GENOMIC DNA]</scope>
</reference>
<dbReference type="GeneTree" id="ENSGT00940000159582"/>
<dbReference type="EMBL" id="CABD030094142">
    <property type="status" value="NOT_ANNOTATED_CDS"/>
    <property type="molecule type" value="Genomic_DNA"/>
</dbReference>
<organism evidence="2 3">
    <name type="scientific">Gorilla gorilla gorilla</name>
    <name type="common">Western lowland gorilla</name>
    <dbReference type="NCBI Taxonomy" id="9595"/>
    <lineage>
        <taxon>Eukaryota</taxon>
        <taxon>Metazoa</taxon>
        <taxon>Chordata</taxon>
        <taxon>Craniata</taxon>
        <taxon>Vertebrata</taxon>
        <taxon>Euteleostomi</taxon>
        <taxon>Mammalia</taxon>
        <taxon>Eutheria</taxon>
        <taxon>Euarchontoglires</taxon>
        <taxon>Primates</taxon>
        <taxon>Haplorrhini</taxon>
        <taxon>Catarrhini</taxon>
        <taxon>Hominidae</taxon>
        <taxon>Gorilla</taxon>
    </lineage>
</organism>
<dbReference type="EMBL" id="CABD030094141">
    <property type="status" value="NOT_ANNOTATED_CDS"/>
    <property type="molecule type" value="Genomic_DNA"/>
</dbReference>
<feature type="region of interest" description="Disordered" evidence="1">
    <location>
        <begin position="1"/>
        <end position="38"/>
    </location>
</feature>